<evidence type="ECO:0000313" key="4">
    <source>
        <dbReference type="EMBL" id="VAX30356.1"/>
    </source>
</evidence>
<dbReference type="PANTHER" id="PTHR21666:SF289">
    <property type="entry name" value="L-ALA--D-GLU ENDOPEPTIDASE"/>
    <property type="match status" value="1"/>
</dbReference>
<accession>A0A3B1CIQ7</accession>
<name>A0A3B1CIQ7_9ZZZZ</name>
<keyword evidence="2" id="KW-0812">Transmembrane</keyword>
<dbReference type="InterPro" id="IPR016047">
    <property type="entry name" value="M23ase_b-sheet_dom"/>
</dbReference>
<dbReference type="InterPro" id="IPR050570">
    <property type="entry name" value="Cell_wall_metabolism_enzyme"/>
</dbReference>
<protein>
    <submittedName>
        <fullName evidence="4">Periplasmic protein</fullName>
    </submittedName>
</protein>
<feature type="domain" description="M23ase beta-sheet core" evidence="3">
    <location>
        <begin position="324"/>
        <end position="418"/>
    </location>
</feature>
<reference evidence="4" key="1">
    <citation type="submission" date="2018-06" db="EMBL/GenBank/DDBJ databases">
        <authorList>
            <person name="Zhirakovskaya E."/>
        </authorList>
    </citation>
    <scope>NUCLEOTIDE SEQUENCE</scope>
</reference>
<keyword evidence="2" id="KW-0472">Membrane</keyword>
<feature type="transmembrane region" description="Helical" evidence="2">
    <location>
        <begin position="17"/>
        <end position="35"/>
    </location>
</feature>
<evidence type="ECO:0000256" key="1">
    <source>
        <dbReference type="ARBA" id="ARBA00022729"/>
    </source>
</evidence>
<dbReference type="PANTHER" id="PTHR21666">
    <property type="entry name" value="PEPTIDASE-RELATED"/>
    <property type="match status" value="1"/>
</dbReference>
<dbReference type="Gene3D" id="2.70.70.10">
    <property type="entry name" value="Glucose Permease (Domain IIA)"/>
    <property type="match status" value="1"/>
</dbReference>
<dbReference type="InterPro" id="IPR011055">
    <property type="entry name" value="Dup_hybrid_motif"/>
</dbReference>
<keyword evidence="1" id="KW-0732">Signal</keyword>
<dbReference type="Pfam" id="PF01551">
    <property type="entry name" value="Peptidase_M23"/>
    <property type="match status" value="1"/>
</dbReference>
<sequence length="446" mass="49388">MNGFGYQKKKGSRIKKLAVILLLPFIILVLSYTAYKLFLIPPPVVEGIDAFSLLPADKTITIHGKNLKSIDVSVTQDLKSVELLQDEPAGMEKTYILQIKPKALGLRDGPAVITVKAKSGILKKVEYKIDALIDTVAPKLRVVNAPSVVYKGMGTVALLWAEGADSVFIRIDDGEPFKAYKTSDGADSDYVVFFPVPFDIKDKAVFYAVARDHAGNQTVRTLPAKVKKKTFRRSSIRISDDFINRVVYPLFNESKLPDPVSAFLKVNGEWRDRDVKRLGAIGRKSEPRMLWKGRFLQLRNSKVMAAYGDRREYLYKGKPISRSVHLGYDLASVSNARVKAANSGIVRFAGDLGIYGNTVIIDHGLGLMSLYGHLSEILVKEGQSVKKGELIARTGSTGLAGGDHLHFGILVQGIEVSPLYWWDPRWIKANVGFIDSVALKGIRKNR</sequence>
<gene>
    <name evidence="4" type="ORF">MNBD_NITROSPIRAE02-534</name>
</gene>
<dbReference type="AlphaFoldDB" id="A0A3B1CIQ7"/>
<dbReference type="CDD" id="cd12797">
    <property type="entry name" value="M23_peptidase"/>
    <property type="match status" value="1"/>
</dbReference>
<proteinExistence type="predicted"/>
<organism evidence="4">
    <name type="scientific">hydrothermal vent metagenome</name>
    <dbReference type="NCBI Taxonomy" id="652676"/>
    <lineage>
        <taxon>unclassified sequences</taxon>
        <taxon>metagenomes</taxon>
        <taxon>ecological metagenomes</taxon>
    </lineage>
</organism>
<dbReference type="SUPFAM" id="SSF51261">
    <property type="entry name" value="Duplicated hybrid motif"/>
    <property type="match status" value="1"/>
</dbReference>
<evidence type="ECO:0000256" key="2">
    <source>
        <dbReference type="SAM" id="Phobius"/>
    </source>
</evidence>
<dbReference type="GO" id="GO:0004222">
    <property type="term" value="F:metalloendopeptidase activity"/>
    <property type="evidence" value="ECO:0007669"/>
    <property type="project" value="TreeGrafter"/>
</dbReference>
<evidence type="ECO:0000259" key="3">
    <source>
        <dbReference type="Pfam" id="PF01551"/>
    </source>
</evidence>
<keyword evidence="2" id="KW-1133">Transmembrane helix</keyword>
<dbReference type="EMBL" id="UOGH01000160">
    <property type="protein sequence ID" value="VAX30356.1"/>
    <property type="molecule type" value="Genomic_DNA"/>
</dbReference>